<name>A0A835N1R7_9ROSI</name>
<gene>
    <name evidence="1" type="ORF">SADUNF_Sadunf08G0148400</name>
</gene>
<dbReference type="AlphaFoldDB" id="A0A835N1R7"/>
<proteinExistence type="predicted"/>
<dbReference type="Gene3D" id="3.80.10.10">
    <property type="entry name" value="Ribonuclease Inhibitor"/>
    <property type="match status" value="1"/>
</dbReference>
<evidence type="ECO:0000313" key="2">
    <source>
        <dbReference type="Proteomes" id="UP000657918"/>
    </source>
</evidence>
<dbReference type="PANTHER" id="PTHR13382:SF22">
    <property type="entry name" value="F-BOX PROTEIN SKIP14"/>
    <property type="match status" value="1"/>
</dbReference>
<dbReference type="OrthoDB" id="10044893at2759"/>
<dbReference type="InterPro" id="IPR050648">
    <property type="entry name" value="F-box_LRR-repeat"/>
</dbReference>
<dbReference type="SUPFAM" id="SSF81383">
    <property type="entry name" value="F-box domain"/>
    <property type="match status" value="1"/>
</dbReference>
<evidence type="ECO:0000313" key="1">
    <source>
        <dbReference type="EMBL" id="KAF9677828.1"/>
    </source>
</evidence>
<protein>
    <recommendedName>
        <fullName evidence="3">F-box domain-containing protein</fullName>
    </recommendedName>
</protein>
<dbReference type="InterPro" id="IPR032675">
    <property type="entry name" value="LRR_dom_sf"/>
</dbReference>
<dbReference type="GO" id="GO:0005737">
    <property type="term" value="C:cytoplasm"/>
    <property type="evidence" value="ECO:0007669"/>
    <property type="project" value="TreeGrafter"/>
</dbReference>
<reference evidence="1 2" key="1">
    <citation type="submission" date="2020-10" db="EMBL/GenBank/DDBJ databases">
        <title>Plant Genome Project.</title>
        <authorList>
            <person name="Zhang R.-G."/>
        </authorList>
    </citation>
    <scope>NUCLEOTIDE SEQUENCE [LARGE SCALE GENOMIC DNA]</scope>
    <source>
        <strain evidence="1">FAFU-HL-1</strain>
        <tissue evidence="1">Leaf</tissue>
    </source>
</reference>
<dbReference type="PANTHER" id="PTHR13382">
    <property type="entry name" value="MITOCHONDRIAL ATP SYNTHASE COUPLING FACTOR B"/>
    <property type="match status" value="1"/>
</dbReference>
<dbReference type="EMBL" id="JADGMS010000008">
    <property type="protein sequence ID" value="KAF9677828.1"/>
    <property type="molecule type" value="Genomic_DNA"/>
</dbReference>
<organism evidence="1 2">
    <name type="scientific">Salix dunnii</name>
    <dbReference type="NCBI Taxonomy" id="1413687"/>
    <lineage>
        <taxon>Eukaryota</taxon>
        <taxon>Viridiplantae</taxon>
        <taxon>Streptophyta</taxon>
        <taxon>Embryophyta</taxon>
        <taxon>Tracheophyta</taxon>
        <taxon>Spermatophyta</taxon>
        <taxon>Magnoliopsida</taxon>
        <taxon>eudicotyledons</taxon>
        <taxon>Gunneridae</taxon>
        <taxon>Pentapetalae</taxon>
        <taxon>rosids</taxon>
        <taxon>fabids</taxon>
        <taxon>Malpighiales</taxon>
        <taxon>Salicaceae</taxon>
        <taxon>Saliceae</taxon>
        <taxon>Salix</taxon>
    </lineage>
</organism>
<accession>A0A835N1R7</accession>
<keyword evidence="2" id="KW-1185">Reference proteome</keyword>
<dbReference type="InterPro" id="IPR036047">
    <property type="entry name" value="F-box-like_dom_sf"/>
</dbReference>
<comment type="caution">
    <text evidence="1">The sequence shown here is derived from an EMBL/GenBank/DDBJ whole genome shotgun (WGS) entry which is preliminary data.</text>
</comment>
<dbReference type="Proteomes" id="UP000657918">
    <property type="component" value="Chromosome 8"/>
</dbReference>
<sequence>MTLNFSHRPLFPPRISEENLVSPMRISIQEKVEDCFDYGRDRNGSQELVHKDILDLLPSDPFGMDISTTFTAITGWLEDLEVDYGACGRDGVSTSDGNYQLFAGLNYIWNNAMRFQAFPENVGFNCISNVVGGFGDECLEGIKVGNASVREAFVSDCDMKDVLSMENEIDKNDGVRDESSGEFQKGDVVFSDGAPHPAFAFALGYLGVRDLLLVETVCRSLRYTVRSDPLLWTSIHIDQPLNEKITEDVLLQLTDRAQGNLQCLSLVECPRITDDGLRQVLKSNPRLTKVSSCAIALIPQSLSLFVGIFENVLTLPSLSVPGCTRLSIEGIVTSLKAFKTTGAQGVKHLRIGGIYGVTQKHFEELTFLLGLDSHTQQNAHKPHFYLRGSFYLSCEDDRAIDIEMCPRCQNLRLVYDCPAEGCQGKEHPSGDCRACTLCIARCVQCGRCINDSEYEETFCLELLCSDCLKQLLKCQEKQDRKICPFKFHELQKSSCSLRLHG</sequence>
<evidence type="ECO:0008006" key="3">
    <source>
        <dbReference type="Google" id="ProtNLM"/>
    </source>
</evidence>